<comment type="caution">
    <text evidence="2">The sequence shown here is derived from an EMBL/GenBank/DDBJ whole genome shotgun (WGS) entry which is preliminary data.</text>
</comment>
<name>A0A9X3WX18_9BACI</name>
<evidence type="ECO:0000256" key="1">
    <source>
        <dbReference type="SAM" id="Phobius"/>
    </source>
</evidence>
<protein>
    <recommendedName>
        <fullName evidence="4">C4-dicarboxylate ABC transporter</fullName>
    </recommendedName>
</protein>
<feature type="transmembrane region" description="Helical" evidence="1">
    <location>
        <begin position="47"/>
        <end position="64"/>
    </location>
</feature>
<accession>A0A9X3WX18</accession>
<keyword evidence="1" id="KW-0472">Membrane</keyword>
<evidence type="ECO:0000313" key="3">
    <source>
        <dbReference type="Proteomes" id="UP001145050"/>
    </source>
</evidence>
<evidence type="ECO:0008006" key="4">
    <source>
        <dbReference type="Google" id="ProtNLM"/>
    </source>
</evidence>
<dbReference type="Proteomes" id="UP001145050">
    <property type="component" value="Unassembled WGS sequence"/>
</dbReference>
<keyword evidence="1" id="KW-0812">Transmembrane</keyword>
<feature type="transmembrane region" description="Helical" evidence="1">
    <location>
        <begin position="12"/>
        <end position="40"/>
    </location>
</feature>
<reference evidence="2" key="1">
    <citation type="submission" date="2022-06" db="EMBL/GenBank/DDBJ databases">
        <title>Aquibacillus sp. a new bacterium isolated from soil saline samples.</title>
        <authorList>
            <person name="Galisteo C."/>
            <person name="De La Haba R."/>
            <person name="Sanchez-Porro C."/>
            <person name="Ventosa A."/>
        </authorList>
    </citation>
    <scope>NUCLEOTIDE SEQUENCE</scope>
    <source>
        <strain evidence="2">3ASR75-11</strain>
    </source>
</reference>
<evidence type="ECO:0000313" key="2">
    <source>
        <dbReference type="EMBL" id="MDC3426343.1"/>
    </source>
</evidence>
<keyword evidence="1" id="KW-1133">Transmembrane helix</keyword>
<proteinExistence type="predicted"/>
<dbReference type="AlphaFoldDB" id="A0A9X3WX18"/>
<gene>
    <name evidence="2" type="ORF">NC797_17905</name>
</gene>
<dbReference type="RefSeq" id="WP_272438168.1">
    <property type="nucleotide sequence ID" value="NZ_JAMQKB010000045.1"/>
</dbReference>
<keyword evidence="3" id="KW-1185">Reference proteome</keyword>
<dbReference type="EMBL" id="JAMQKB010000045">
    <property type="protein sequence ID" value="MDC3426343.1"/>
    <property type="molecule type" value="Genomic_DNA"/>
</dbReference>
<organism evidence="2 3">
    <name type="scientific">Terrihalobacillus insolitus</name>
    <dbReference type="NCBI Taxonomy" id="2950438"/>
    <lineage>
        <taxon>Bacteria</taxon>
        <taxon>Bacillati</taxon>
        <taxon>Bacillota</taxon>
        <taxon>Bacilli</taxon>
        <taxon>Bacillales</taxon>
        <taxon>Bacillaceae</taxon>
        <taxon>Terrihalobacillus</taxon>
    </lineage>
</organism>
<sequence>MSDVAGKWLGWLGIISAVIGFFVIPIWLGGLGLILGLIGLASPQKALAWWAIGLSIIAFIIPYLS</sequence>